<reference evidence="2 3" key="1">
    <citation type="journal article" date="2024" name="Ann. Entomol. Soc. Am.">
        <title>Genomic analyses of the southern and eastern yellowjacket wasps (Hymenoptera: Vespidae) reveal evolutionary signatures of social life.</title>
        <authorList>
            <person name="Catto M.A."/>
            <person name="Caine P.B."/>
            <person name="Orr S.E."/>
            <person name="Hunt B.G."/>
            <person name="Goodisman M.A.D."/>
        </authorList>
    </citation>
    <scope>NUCLEOTIDE SEQUENCE [LARGE SCALE GENOMIC DNA]</scope>
    <source>
        <strain evidence="2">233</strain>
        <tissue evidence="2">Head and thorax</tissue>
    </source>
</reference>
<organism evidence="2 3">
    <name type="scientific">Vespula squamosa</name>
    <name type="common">Southern yellow jacket</name>
    <name type="synonym">Wasp</name>
    <dbReference type="NCBI Taxonomy" id="30214"/>
    <lineage>
        <taxon>Eukaryota</taxon>
        <taxon>Metazoa</taxon>
        <taxon>Ecdysozoa</taxon>
        <taxon>Arthropoda</taxon>
        <taxon>Hexapoda</taxon>
        <taxon>Insecta</taxon>
        <taxon>Pterygota</taxon>
        <taxon>Neoptera</taxon>
        <taxon>Endopterygota</taxon>
        <taxon>Hymenoptera</taxon>
        <taxon>Apocrita</taxon>
        <taxon>Aculeata</taxon>
        <taxon>Vespoidea</taxon>
        <taxon>Vespidae</taxon>
        <taxon>Vespinae</taxon>
        <taxon>Vespula</taxon>
    </lineage>
</organism>
<evidence type="ECO:0000256" key="1">
    <source>
        <dbReference type="SAM" id="MobiDB-lite"/>
    </source>
</evidence>
<dbReference type="AlphaFoldDB" id="A0ABD2AG75"/>
<keyword evidence="3" id="KW-1185">Reference proteome</keyword>
<name>A0ABD2AG75_VESSQ</name>
<gene>
    <name evidence="2" type="ORF">V1478_011081</name>
</gene>
<dbReference type="EMBL" id="JAUDFV010000149">
    <property type="protein sequence ID" value="KAL2719619.1"/>
    <property type="molecule type" value="Genomic_DNA"/>
</dbReference>
<feature type="region of interest" description="Disordered" evidence="1">
    <location>
        <begin position="121"/>
        <end position="140"/>
    </location>
</feature>
<protein>
    <submittedName>
        <fullName evidence="2">Uncharacterized protein</fullName>
    </submittedName>
</protein>
<dbReference type="Proteomes" id="UP001607302">
    <property type="component" value="Unassembled WGS sequence"/>
</dbReference>
<sequence length="140" mass="15502">MQSTGDGPGRQVRPQEKILLGVRNCSRVKLSIGTHNPKAVFALGPVTINYEHPAIKDCRVDERREEEGKGGRVDYAGWQLARTIGILGHSFWEVGAGIYYRDPPTEYGICIAGSLNTRGPEDFDARRQVPDVSELSEPHD</sequence>
<evidence type="ECO:0000313" key="2">
    <source>
        <dbReference type="EMBL" id="KAL2719619.1"/>
    </source>
</evidence>
<accession>A0ABD2AG75</accession>
<comment type="caution">
    <text evidence="2">The sequence shown here is derived from an EMBL/GenBank/DDBJ whole genome shotgun (WGS) entry which is preliminary data.</text>
</comment>
<evidence type="ECO:0000313" key="3">
    <source>
        <dbReference type="Proteomes" id="UP001607302"/>
    </source>
</evidence>
<proteinExistence type="predicted"/>